<gene>
    <name evidence="8" type="ORF">METZ01_LOCUS24645</name>
</gene>
<dbReference type="SUPFAM" id="SSF81665">
    <property type="entry name" value="Calcium ATPase, transmembrane domain M"/>
    <property type="match status" value="1"/>
</dbReference>
<dbReference type="InterPro" id="IPR008250">
    <property type="entry name" value="ATPase_P-typ_transduc_dom_A_sf"/>
</dbReference>
<dbReference type="SUPFAM" id="SSF81653">
    <property type="entry name" value="Calcium ATPase, transduction domain A"/>
    <property type="match status" value="1"/>
</dbReference>
<dbReference type="Pfam" id="PF00702">
    <property type="entry name" value="Hydrolase"/>
    <property type="match status" value="1"/>
</dbReference>
<dbReference type="InterPro" id="IPR023299">
    <property type="entry name" value="ATPase_P-typ_cyto_dom_N"/>
</dbReference>
<evidence type="ECO:0000256" key="6">
    <source>
        <dbReference type="SAM" id="Phobius"/>
    </source>
</evidence>
<feature type="transmembrane region" description="Helical" evidence="6">
    <location>
        <begin position="603"/>
        <end position="623"/>
    </location>
</feature>
<feature type="non-terminal residue" evidence="8">
    <location>
        <position position="1"/>
    </location>
</feature>
<accession>A0A381PXI9</accession>
<evidence type="ECO:0000256" key="1">
    <source>
        <dbReference type="ARBA" id="ARBA00004141"/>
    </source>
</evidence>
<dbReference type="InterPro" id="IPR023298">
    <property type="entry name" value="ATPase_P-typ_TM_dom_sf"/>
</dbReference>
<dbReference type="SUPFAM" id="SSF56784">
    <property type="entry name" value="HAD-like"/>
    <property type="match status" value="1"/>
</dbReference>
<keyword evidence="4 6" id="KW-1133">Transmembrane helix</keyword>
<evidence type="ECO:0000313" key="8">
    <source>
        <dbReference type="EMBL" id="SUZ71791.1"/>
    </source>
</evidence>
<dbReference type="GO" id="GO:0005524">
    <property type="term" value="F:ATP binding"/>
    <property type="evidence" value="ECO:0007669"/>
    <property type="project" value="InterPro"/>
</dbReference>
<dbReference type="Gene3D" id="3.40.1110.10">
    <property type="entry name" value="Calcium-transporting ATPase, cytoplasmic domain N"/>
    <property type="match status" value="1"/>
</dbReference>
<dbReference type="GO" id="GO:0016020">
    <property type="term" value="C:membrane"/>
    <property type="evidence" value="ECO:0007669"/>
    <property type="project" value="UniProtKB-SubCell"/>
</dbReference>
<dbReference type="InterPro" id="IPR044492">
    <property type="entry name" value="P_typ_ATPase_HD_dom"/>
</dbReference>
<feature type="transmembrane region" description="Helical" evidence="6">
    <location>
        <begin position="717"/>
        <end position="737"/>
    </location>
</feature>
<dbReference type="Gene3D" id="1.20.1110.10">
    <property type="entry name" value="Calcium-transporting ATPase, transmembrane domain"/>
    <property type="match status" value="1"/>
</dbReference>
<feature type="transmembrane region" description="Helical" evidence="6">
    <location>
        <begin position="50"/>
        <end position="80"/>
    </location>
</feature>
<dbReference type="InterPro" id="IPR036412">
    <property type="entry name" value="HAD-like_sf"/>
</dbReference>
<dbReference type="PANTHER" id="PTHR42861">
    <property type="entry name" value="CALCIUM-TRANSPORTING ATPASE"/>
    <property type="match status" value="1"/>
</dbReference>
<dbReference type="InterPro" id="IPR023214">
    <property type="entry name" value="HAD_sf"/>
</dbReference>
<keyword evidence="2 6" id="KW-0812">Transmembrane</keyword>
<evidence type="ECO:0000256" key="2">
    <source>
        <dbReference type="ARBA" id="ARBA00022692"/>
    </source>
</evidence>
<dbReference type="PROSITE" id="PS00154">
    <property type="entry name" value="ATPASE_E1_E2"/>
    <property type="match status" value="1"/>
</dbReference>
<dbReference type="AlphaFoldDB" id="A0A381PXI9"/>
<dbReference type="Gene3D" id="3.40.50.1000">
    <property type="entry name" value="HAD superfamily/HAD-like"/>
    <property type="match status" value="1"/>
</dbReference>
<evidence type="ECO:0000256" key="3">
    <source>
        <dbReference type="ARBA" id="ARBA00022967"/>
    </source>
</evidence>
<evidence type="ECO:0000256" key="4">
    <source>
        <dbReference type="ARBA" id="ARBA00022989"/>
    </source>
</evidence>
<dbReference type="Pfam" id="PF00122">
    <property type="entry name" value="E1-E2_ATPase"/>
    <property type="match status" value="1"/>
</dbReference>
<comment type="subcellular location">
    <subcellularLocation>
        <location evidence="1">Membrane</location>
        <topology evidence="1">Multi-pass membrane protein</topology>
    </subcellularLocation>
</comment>
<organism evidence="8">
    <name type="scientific">marine metagenome</name>
    <dbReference type="NCBI Taxonomy" id="408172"/>
    <lineage>
        <taxon>unclassified sequences</taxon>
        <taxon>metagenomes</taxon>
        <taxon>ecological metagenomes</taxon>
    </lineage>
</organism>
<dbReference type="SFLD" id="SFLDS00003">
    <property type="entry name" value="Haloacid_Dehalogenase"/>
    <property type="match status" value="1"/>
</dbReference>
<sequence length="782" mass="81190">VDPASPDLVGLSADDVATRRADGRVNDVPDAPVRTTSQILRANVLTPVNAIMGSLLVVILVAGFPGDALFAGVIVSNSVIGTFQELRARRTLTTLAVLSAPRARVVREAATSEVPVSEVVADELLALEPGDQVVVDGTVVAATGLEVDESLLTGEADPVDKTVGDEVLSGSFVSAGSGHYRATRIGAGSYAASLAEEARRFTLVDSELRSGVDVILWWLTLIIPPAAGLLLLRLLVTEDRWEEALRGTVAAAVAMVPDGLVLLTSLSFIVGVVALARRRALARELASIELLARVDVLCLDKTGTITTGEIAFADLETVGATGGNEAAAAVGAMAGVDPSPNATLAALAAALDDPGWSAGAVVPFSSARKWAAADFGDHGTLHLGAPDVLLPEGEWAVARDRVADLAAAGQRVLVLTRSAAGTCDPDVLPSARLPMCLVLLEDTVKPDAPEILSWFVDQGVTLKVISGDHPETAAAVARRAGVPDAQTGVDARTLPDDSEALADAVVGSAVFGRVTPHQKRAMVDALQARGHTVAMTGDGVNDVLALKDADMGIAMGSGSSATRAVAQLVLLDDRFATLPRVMAEGRRVINNVERVANLFIAKATYAVLLTALVGLFGVPFPFLPKQLTLIGTISVGVPGFFLALAPDASLVRPGFLPRVLRYAAPVGAVAAAATFTAYEVVRRSEAPLAEARTAATLTLLAISLVILLGISRPLRPWKVGLAAAMGGWYALTMAWDFPRDYFELVVPDARAWLVAAVATVGGGLLVAAVPRWVARRRAGTGD</sequence>
<dbReference type="NCBIfam" id="TIGR01494">
    <property type="entry name" value="ATPase_P-type"/>
    <property type="match status" value="2"/>
</dbReference>
<feature type="transmembrane region" description="Helical" evidence="6">
    <location>
        <begin position="662"/>
        <end position="681"/>
    </location>
</feature>
<dbReference type="GO" id="GO:0016887">
    <property type="term" value="F:ATP hydrolysis activity"/>
    <property type="evidence" value="ECO:0007669"/>
    <property type="project" value="InterPro"/>
</dbReference>
<dbReference type="InterPro" id="IPR001757">
    <property type="entry name" value="P_typ_ATPase"/>
</dbReference>
<dbReference type="SFLD" id="SFLDF00027">
    <property type="entry name" value="p-type_atpase"/>
    <property type="match status" value="1"/>
</dbReference>
<dbReference type="PRINTS" id="PR00119">
    <property type="entry name" value="CATATPASE"/>
</dbReference>
<dbReference type="SFLD" id="SFLDG00002">
    <property type="entry name" value="C1.7:_P-type_atpase_like"/>
    <property type="match status" value="1"/>
</dbReference>
<keyword evidence="3" id="KW-1278">Translocase</keyword>
<feature type="transmembrane region" description="Helical" evidence="6">
    <location>
        <begin position="693"/>
        <end position="710"/>
    </location>
</feature>
<dbReference type="InterPro" id="IPR018303">
    <property type="entry name" value="ATPase_P-typ_P_site"/>
</dbReference>
<feature type="transmembrane region" description="Helical" evidence="6">
    <location>
        <begin position="248"/>
        <end position="276"/>
    </location>
</feature>
<evidence type="ECO:0000259" key="7">
    <source>
        <dbReference type="Pfam" id="PF00122"/>
    </source>
</evidence>
<keyword evidence="5 6" id="KW-0472">Membrane</keyword>
<reference evidence="8" key="1">
    <citation type="submission" date="2018-05" db="EMBL/GenBank/DDBJ databases">
        <authorList>
            <person name="Lanie J.A."/>
            <person name="Ng W.-L."/>
            <person name="Kazmierczak K.M."/>
            <person name="Andrzejewski T.M."/>
            <person name="Davidsen T.M."/>
            <person name="Wayne K.J."/>
            <person name="Tettelin H."/>
            <person name="Glass J.I."/>
            <person name="Rusch D."/>
            <person name="Podicherti R."/>
            <person name="Tsui H.-C.T."/>
            <person name="Winkler M.E."/>
        </authorList>
    </citation>
    <scope>NUCLEOTIDE SEQUENCE</scope>
</reference>
<feature type="transmembrane region" description="Helical" evidence="6">
    <location>
        <begin position="629"/>
        <end position="650"/>
    </location>
</feature>
<feature type="domain" description="P-type ATPase A" evidence="7">
    <location>
        <begin position="98"/>
        <end position="197"/>
    </location>
</feature>
<protein>
    <recommendedName>
        <fullName evidence="7">P-type ATPase A domain-containing protein</fullName>
    </recommendedName>
</protein>
<name>A0A381PXI9_9ZZZZ</name>
<feature type="transmembrane region" description="Helical" evidence="6">
    <location>
        <begin position="215"/>
        <end position="236"/>
    </location>
</feature>
<dbReference type="Gene3D" id="2.70.150.10">
    <property type="entry name" value="Calcium-transporting ATPase, cytoplasmic transduction domain A"/>
    <property type="match status" value="1"/>
</dbReference>
<feature type="transmembrane region" description="Helical" evidence="6">
    <location>
        <begin position="749"/>
        <end position="769"/>
    </location>
</feature>
<proteinExistence type="predicted"/>
<dbReference type="InterPro" id="IPR059000">
    <property type="entry name" value="ATPase_P-type_domA"/>
</dbReference>
<dbReference type="EMBL" id="UINC01001133">
    <property type="protein sequence ID" value="SUZ71791.1"/>
    <property type="molecule type" value="Genomic_DNA"/>
</dbReference>
<evidence type="ECO:0000256" key="5">
    <source>
        <dbReference type="ARBA" id="ARBA00023136"/>
    </source>
</evidence>